<organism evidence="1 2">
    <name type="scientific">Rhabditophanes sp. KR3021</name>
    <dbReference type="NCBI Taxonomy" id="114890"/>
    <lineage>
        <taxon>Eukaryota</taxon>
        <taxon>Metazoa</taxon>
        <taxon>Ecdysozoa</taxon>
        <taxon>Nematoda</taxon>
        <taxon>Chromadorea</taxon>
        <taxon>Rhabditida</taxon>
        <taxon>Tylenchina</taxon>
        <taxon>Panagrolaimomorpha</taxon>
        <taxon>Strongyloidoidea</taxon>
        <taxon>Alloionematidae</taxon>
        <taxon>Rhabditophanes</taxon>
    </lineage>
</organism>
<evidence type="ECO:0000313" key="2">
    <source>
        <dbReference type="WBParaSite" id="RSKR_0000464300.1"/>
    </source>
</evidence>
<accession>A0AC35TV22</accession>
<proteinExistence type="predicted"/>
<sequence>MGCDAQKKIEMEEEALDDMAEQTNNDPLEVDLDIMLREINSFHFEQFLDNELCNCHMLEKGFNKRIIERDIFSKRVYSIHLKSILDWNLYLIPINSNVTTSSKRRQYRQDFYSNEEDDFGEYDVVDDAESTTDDSEHSINVGESTTGDSEDNGRVVVDHQE</sequence>
<name>A0AC35TV22_9BILA</name>
<dbReference type="Proteomes" id="UP000095286">
    <property type="component" value="Unplaced"/>
</dbReference>
<reference evidence="2" key="1">
    <citation type="submission" date="2016-11" db="UniProtKB">
        <authorList>
            <consortium name="WormBaseParasite"/>
        </authorList>
    </citation>
    <scope>IDENTIFICATION</scope>
    <source>
        <strain evidence="2">KR3021</strain>
    </source>
</reference>
<dbReference type="WBParaSite" id="RSKR_0000464300.1">
    <property type="protein sequence ID" value="RSKR_0000464300.1"/>
    <property type="gene ID" value="RSKR_0000464300"/>
</dbReference>
<evidence type="ECO:0000313" key="1">
    <source>
        <dbReference type="Proteomes" id="UP000095286"/>
    </source>
</evidence>
<protein>
    <submittedName>
        <fullName evidence="2">CNDH2_C domain-containing protein</fullName>
    </submittedName>
</protein>